<dbReference type="AlphaFoldDB" id="A0A7J7J7X4"/>
<dbReference type="EMBL" id="VXIV02002901">
    <property type="protein sequence ID" value="KAF6022115.1"/>
    <property type="molecule type" value="Genomic_DNA"/>
</dbReference>
<evidence type="ECO:0000256" key="1">
    <source>
        <dbReference type="ARBA" id="ARBA00022723"/>
    </source>
</evidence>
<keyword evidence="9" id="KW-1185">Reference proteome</keyword>
<accession>A0A7J7J7X4</accession>
<feature type="domain" description="C2H2-type" evidence="7">
    <location>
        <begin position="763"/>
        <end position="790"/>
    </location>
</feature>
<keyword evidence="1" id="KW-0479">Metal-binding</keyword>
<evidence type="ECO:0000313" key="9">
    <source>
        <dbReference type="Proteomes" id="UP000593567"/>
    </source>
</evidence>
<evidence type="ECO:0000256" key="2">
    <source>
        <dbReference type="ARBA" id="ARBA00022737"/>
    </source>
</evidence>
<name>A0A7J7J7X4_BUGNE</name>
<comment type="caution">
    <text evidence="8">The sequence shown here is derived from an EMBL/GenBank/DDBJ whole genome shotgun (WGS) entry which is preliminary data.</text>
</comment>
<evidence type="ECO:0000256" key="3">
    <source>
        <dbReference type="ARBA" id="ARBA00022771"/>
    </source>
</evidence>
<evidence type="ECO:0000313" key="8">
    <source>
        <dbReference type="EMBL" id="KAF6022115.1"/>
    </source>
</evidence>
<dbReference type="OrthoDB" id="3561125at2759"/>
<sequence length="872" mass="97927">MADIEMEERPVVVEKVNKQVMCGHCKYTCGNMEELKQHMKDNHLNNPSVSTVKQSVAEVPKQTVVVYKQNADGTTVNTGQVVQLTQQQIMQLLGSSPVQQKPLTLSSVPVSQSDSQSADVSYISLHGSSITSGGKKQLLVVGAEQVTIWRSLRGRCRHAAKSKAPPASAAAARISLLAAGVPTFVSKIYPDDSEEGTVELKFQFTITGNEDMIDEHIKPVVSFQCQHCSYKDGSYTKACVHTHNFHLKADGTVIKPDRVANPRPEHVSNLTEDDLSCPYCLTKFLSLEDRDNHRMKKCGPKQRYEVKRTAVRSLLKHLLCPKPDCTRALYFNDHLMQIKHPRAVFGSCHRNNGPSHYFSCYVCASRSKDSWKDKPVKYFETIISNRIKELNERVMTQELGQESLSFLANENSAKNMEQTEEDGDDMSALPNSEEMGGATEEKKPEMVRRVLVPPENMRPWDFSSWKDCSLHLATEHKEAVGLQPRCEVCKKALTACNELCHHIFNNEIEFIENGMGNLRRKQSKKALKRGMIFGVSKENAADRMLFNEVADDLSALPVQTDDKTGNVSRKGMRNKHYMCRTCGQGFSSSAKRDKHIISNACVRDKVERKFECSVCNKRFSQKKTVLAHETWCMYKQKRDNLNMEDNATSALIDDVLNAGTDTESSQPAADSAAADSVAPDPAAAPSGEKKVKKRAARYKCTIHGCIMGFNTEAELEIHLKCHIGTSVAYQCCFCDFTAAATVNWYPLKEHIIAKHPGHITPDYVCKICNKGFAKQSKFDDHMTKHSTARLHKCIECSLTFKQESGLRIHVQLEHGSEEAKEYARIAMKQRSSENIANQPLLCYVCGYSHQQELLQDTHEHTQGHQTLQLYRV</sequence>
<feature type="domain" description="C2H2-type" evidence="7">
    <location>
        <begin position="791"/>
        <end position="819"/>
    </location>
</feature>
<evidence type="ECO:0000256" key="4">
    <source>
        <dbReference type="ARBA" id="ARBA00022833"/>
    </source>
</evidence>
<dbReference type="GO" id="GO:0005634">
    <property type="term" value="C:nucleus"/>
    <property type="evidence" value="ECO:0007669"/>
    <property type="project" value="TreeGrafter"/>
</dbReference>
<keyword evidence="2" id="KW-0677">Repeat</keyword>
<organism evidence="8 9">
    <name type="scientific">Bugula neritina</name>
    <name type="common">Brown bryozoan</name>
    <name type="synonym">Sertularia neritina</name>
    <dbReference type="NCBI Taxonomy" id="10212"/>
    <lineage>
        <taxon>Eukaryota</taxon>
        <taxon>Metazoa</taxon>
        <taxon>Spiralia</taxon>
        <taxon>Lophotrochozoa</taxon>
        <taxon>Bryozoa</taxon>
        <taxon>Gymnolaemata</taxon>
        <taxon>Cheilostomatida</taxon>
        <taxon>Flustrina</taxon>
        <taxon>Buguloidea</taxon>
        <taxon>Bugulidae</taxon>
        <taxon>Bugula</taxon>
    </lineage>
</organism>
<reference evidence="8" key="1">
    <citation type="submission" date="2020-06" db="EMBL/GenBank/DDBJ databases">
        <title>Draft genome of Bugula neritina, a colonial animal packing powerful symbionts and potential medicines.</title>
        <authorList>
            <person name="Rayko M."/>
        </authorList>
    </citation>
    <scope>NUCLEOTIDE SEQUENCE [LARGE SCALE GENOMIC DNA]</scope>
    <source>
        <strain evidence="8">Kwan_BN1</strain>
    </source>
</reference>
<dbReference type="InterPro" id="IPR036236">
    <property type="entry name" value="Znf_C2H2_sf"/>
</dbReference>
<feature type="region of interest" description="Disordered" evidence="6">
    <location>
        <begin position="660"/>
        <end position="689"/>
    </location>
</feature>
<keyword evidence="4" id="KW-0862">Zinc</keyword>
<protein>
    <recommendedName>
        <fullName evidence="7">C2H2-type domain-containing protein</fullName>
    </recommendedName>
</protein>
<dbReference type="PROSITE" id="PS50157">
    <property type="entry name" value="ZINC_FINGER_C2H2_2"/>
    <property type="match status" value="4"/>
</dbReference>
<dbReference type="GO" id="GO:0000981">
    <property type="term" value="F:DNA-binding transcription factor activity, RNA polymerase II-specific"/>
    <property type="evidence" value="ECO:0007669"/>
    <property type="project" value="TreeGrafter"/>
</dbReference>
<feature type="domain" description="C2H2-type" evidence="7">
    <location>
        <begin position="698"/>
        <end position="727"/>
    </location>
</feature>
<dbReference type="Proteomes" id="UP000593567">
    <property type="component" value="Unassembled WGS sequence"/>
</dbReference>
<dbReference type="InterPro" id="IPR013087">
    <property type="entry name" value="Znf_C2H2_type"/>
</dbReference>
<dbReference type="PANTHER" id="PTHR24408">
    <property type="entry name" value="ZINC FINGER PROTEIN"/>
    <property type="match status" value="1"/>
</dbReference>
<feature type="region of interest" description="Disordered" evidence="6">
    <location>
        <begin position="414"/>
        <end position="443"/>
    </location>
</feature>
<dbReference type="PROSITE" id="PS00028">
    <property type="entry name" value="ZINC_FINGER_C2H2_1"/>
    <property type="match status" value="4"/>
</dbReference>
<dbReference type="Gene3D" id="3.30.160.60">
    <property type="entry name" value="Classic Zinc Finger"/>
    <property type="match status" value="2"/>
</dbReference>
<dbReference type="GO" id="GO:0008270">
    <property type="term" value="F:zinc ion binding"/>
    <property type="evidence" value="ECO:0007669"/>
    <property type="project" value="UniProtKB-KW"/>
</dbReference>
<dbReference type="PANTHER" id="PTHR24408:SF58">
    <property type="entry name" value="TRANSCRIPTION FACTOR (TFIIIA), PUTATIVE (AFU_ORTHOLOGUE AFUA_1G05150)-RELATED"/>
    <property type="match status" value="1"/>
</dbReference>
<keyword evidence="3 5" id="KW-0863">Zinc-finger</keyword>
<evidence type="ECO:0000259" key="7">
    <source>
        <dbReference type="PROSITE" id="PS50157"/>
    </source>
</evidence>
<gene>
    <name evidence="8" type="ORF">EB796_019582</name>
</gene>
<dbReference type="SUPFAM" id="SSF57667">
    <property type="entry name" value="beta-beta-alpha zinc fingers"/>
    <property type="match status" value="2"/>
</dbReference>
<dbReference type="GO" id="GO:0043565">
    <property type="term" value="F:sequence-specific DNA binding"/>
    <property type="evidence" value="ECO:0007669"/>
    <property type="project" value="TreeGrafter"/>
</dbReference>
<evidence type="ECO:0000256" key="6">
    <source>
        <dbReference type="SAM" id="MobiDB-lite"/>
    </source>
</evidence>
<feature type="domain" description="C2H2-type" evidence="7">
    <location>
        <begin position="610"/>
        <end position="639"/>
    </location>
</feature>
<proteinExistence type="predicted"/>
<feature type="compositionally biased region" description="Low complexity" evidence="6">
    <location>
        <begin position="664"/>
        <end position="686"/>
    </location>
</feature>
<dbReference type="SMART" id="SM00355">
    <property type="entry name" value="ZnF_C2H2"/>
    <property type="match status" value="8"/>
</dbReference>
<evidence type="ECO:0000256" key="5">
    <source>
        <dbReference type="PROSITE-ProRule" id="PRU00042"/>
    </source>
</evidence>